<dbReference type="Proteomes" id="UP000623467">
    <property type="component" value="Unassembled WGS sequence"/>
</dbReference>
<evidence type="ECO:0008006" key="4">
    <source>
        <dbReference type="Google" id="ProtNLM"/>
    </source>
</evidence>
<accession>A0A8H6XJW2</accession>
<evidence type="ECO:0000313" key="2">
    <source>
        <dbReference type="EMBL" id="KAF7342548.1"/>
    </source>
</evidence>
<evidence type="ECO:0000256" key="1">
    <source>
        <dbReference type="SAM" id="SignalP"/>
    </source>
</evidence>
<name>A0A8H6XJW2_9AGAR</name>
<dbReference type="AlphaFoldDB" id="A0A8H6XJW2"/>
<feature type="signal peptide" evidence="1">
    <location>
        <begin position="1"/>
        <end position="16"/>
    </location>
</feature>
<reference evidence="2" key="1">
    <citation type="submission" date="2020-05" db="EMBL/GenBank/DDBJ databases">
        <title>Mycena genomes resolve the evolution of fungal bioluminescence.</title>
        <authorList>
            <person name="Tsai I.J."/>
        </authorList>
    </citation>
    <scope>NUCLEOTIDE SEQUENCE</scope>
    <source>
        <strain evidence="2">160909Yilan</strain>
    </source>
</reference>
<proteinExistence type="predicted"/>
<feature type="chain" id="PRO_5034818792" description="Fungal calcium binding protein domain-containing protein" evidence="1">
    <location>
        <begin position="17"/>
        <end position="114"/>
    </location>
</feature>
<gene>
    <name evidence="2" type="ORF">MSAN_02011000</name>
</gene>
<organism evidence="2 3">
    <name type="scientific">Mycena sanguinolenta</name>
    <dbReference type="NCBI Taxonomy" id="230812"/>
    <lineage>
        <taxon>Eukaryota</taxon>
        <taxon>Fungi</taxon>
        <taxon>Dikarya</taxon>
        <taxon>Basidiomycota</taxon>
        <taxon>Agaricomycotina</taxon>
        <taxon>Agaricomycetes</taxon>
        <taxon>Agaricomycetidae</taxon>
        <taxon>Agaricales</taxon>
        <taxon>Marasmiineae</taxon>
        <taxon>Mycenaceae</taxon>
        <taxon>Mycena</taxon>
    </lineage>
</organism>
<dbReference type="OrthoDB" id="3063854at2759"/>
<protein>
    <recommendedName>
        <fullName evidence="4">Fungal calcium binding protein domain-containing protein</fullName>
    </recommendedName>
</protein>
<comment type="caution">
    <text evidence="2">The sequence shown here is derived from an EMBL/GenBank/DDBJ whole genome shotgun (WGS) entry which is preliminary data.</text>
</comment>
<keyword evidence="3" id="KW-1185">Reference proteome</keyword>
<keyword evidence="1" id="KW-0732">Signal</keyword>
<sequence length="114" mass="11341">MFAILTLVLGAQTALAAVRPSTNLLARQSVTPTDACIDACTPLTNALAAAGTTLGDLCTSTIVNAYAECYDCLVEGGTVTQDEAQDAVNDYVEGCTDGGFPVSGATVSGSSSGG</sequence>
<dbReference type="EMBL" id="JACAZH010000025">
    <property type="protein sequence ID" value="KAF7342548.1"/>
    <property type="molecule type" value="Genomic_DNA"/>
</dbReference>
<evidence type="ECO:0000313" key="3">
    <source>
        <dbReference type="Proteomes" id="UP000623467"/>
    </source>
</evidence>